<evidence type="ECO:0000256" key="1">
    <source>
        <dbReference type="SAM" id="MobiDB-lite"/>
    </source>
</evidence>
<feature type="region of interest" description="Disordered" evidence="1">
    <location>
        <begin position="143"/>
        <end position="193"/>
    </location>
</feature>
<gene>
    <name evidence="2" type="ORF">CTI12_AA557100</name>
</gene>
<evidence type="ECO:0000313" key="2">
    <source>
        <dbReference type="EMBL" id="PWA40292.1"/>
    </source>
</evidence>
<protein>
    <submittedName>
        <fullName evidence="2">Uncharacterized protein</fullName>
    </submittedName>
</protein>
<reference evidence="2 3" key="1">
    <citation type="journal article" date="2018" name="Mol. Plant">
        <title>The genome of Artemisia annua provides insight into the evolution of Asteraceae family and artemisinin biosynthesis.</title>
        <authorList>
            <person name="Shen Q."/>
            <person name="Zhang L."/>
            <person name="Liao Z."/>
            <person name="Wang S."/>
            <person name="Yan T."/>
            <person name="Shi P."/>
            <person name="Liu M."/>
            <person name="Fu X."/>
            <person name="Pan Q."/>
            <person name="Wang Y."/>
            <person name="Lv Z."/>
            <person name="Lu X."/>
            <person name="Zhang F."/>
            <person name="Jiang W."/>
            <person name="Ma Y."/>
            <person name="Chen M."/>
            <person name="Hao X."/>
            <person name="Li L."/>
            <person name="Tang Y."/>
            <person name="Lv G."/>
            <person name="Zhou Y."/>
            <person name="Sun X."/>
            <person name="Brodelius P.E."/>
            <person name="Rose J.K.C."/>
            <person name="Tang K."/>
        </authorList>
    </citation>
    <scope>NUCLEOTIDE SEQUENCE [LARGE SCALE GENOMIC DNA]</scope>
    <source>
        <strain evidence="3">cv. Huhao1</strain>
        <tissue evidence="2">Leaf</tissue>
    </source>
</reference>
<dbReference type="OrthoDB" id="1093005at2759"/>
<accession>A0A2U1KU76</accession>
<dbReference type="STRING" id="35608.A0A2U1KU76"/>
<dbReference type="Proteomes" id="UP000245207">
    <property type="component" value="Unassembled WGS sequence"/>
</dbReference>
<comment type="caution">
    <text evidence="2">The sequence shown here is derived from an EMBL/GenBank/DDBJ whole genome shotgun (WGS) entry which is preliminary data.</text>
</comment>
<proteinExistence type="predicted"/>
<dbReference type="AlphaFoldDB" id="A0A2U1KU76"/>
<keyword evidence="3" id="KW-1185">Reference proteome</keyword>
<name>A0A2U1KU76_ARTAN</name>
<evidence type="ECO:0000313" key="3">
    <source>
        <dbReference type="Proteomes" id="UP000245207"/>
    </source>
</evidence>
<dbReference type="EMBL" id="PKPP01013901">
    <property type="protein sequence ID" value="PWA40292.1"/>
    <property type="molecule type" value="Genomic_DNA"/>
</dbReference>
<sequence length="245" mass="27067">MASGSTVNDVPVFIDTNLGTHFAFTVTPNLMVSQFKRKLERVHLQCFPGIGNIEVDGLMVKRKSRLYHLTESMSIKHAFHGSKGTWFLYTEAHPSNKIIPSTPQFKVANKNVGPLPKQTSERPSESISVSGVIKKYFMVSDDDEVTSNNSKPPGLKYVPKTPPTMSNVRASRERKKSSMSNVRASRDKKKSSGVGKRLIVAANNLGISASDKKPVISLCKYKCGKLSMLKTSSIVRHPIFEIGDE</sequence>
<organism evidence="2 3">
    <name type="scientific">Artemisia annua</name>
    <name type="common">Sweet wormwood</name>
    <dbReference type="NCBI Taxonomy" id="35608"/>
    <lineage>
        <taxon>Eukaryota</taxon>
        <taxon>Viridiplantae</taxon>
        <taxon>Streptophyta</taxon>
        <taxon>Embryophyta</taxon>
        <taxon>Tracheophyta</taxon>
        <taxon>Spermatophyta</taxon>
        <taxon>Magnoliopsida</taxon>
        <taxon>eudicotyledons</taxon>
        <taxon>Gunneridae</taxon>
        <taxon>Pentapetalae</taxon>
        <taxon>asterids</taxon>
        <taxon>campanulids</taxon>
        <taxon>Asterales</taxon>
        <taxon>Asteraceae</taxon>
        <taxon>Asteroideae</taxon>
        <taxon>Anthemideae</taxon>
        <taxon>Artemisiinae</taxon>
        <taxon>Artemisia</taxon>
    </lineage>
</organism>